<name>A0ABU9WW00_9MICC</name>
<proteinExistence type="predicted"/>
<accession>A0ABU9WW00</accession>
<sequence>MSTAAVVTPPARSHTRTPAPLALVEDSCLDCGEALAELEEHRCAGCTDLALHTECRECGGILPDADLDAGRCAGCGE</sequence>
<dbReference type="RefSeq" id="WP_345882834.1">
    <property type="nucleotide sequence ID" value="NZ_JBDFRB010000001.1"/>
</dbReference>
<dbReference type="EMBL" id="JBDFRB010000001">
    <property type="protein sequence ID" value="MEN2743340.1"/>
    <property type="molecule type" value="Genomic_DNA"/>
</dbReference>
<dbReference type="Proteomes" id="UP001422074">
    <property type="component" value="Unassembled WGS sequence"/>
</dbReference>
<comment type="caution">
    <text evidence="1">The sequence shown here is derived from an EMBL/GenBank/DDBJ whole genome shotgun (WGS) entry which is preliminary data.</text>
</comment>
<keyword evidence="2" id="KW-1185">Reference proteome</keyword>
<evidence type="ECO:0000313" key="2">
    <source>
        <dbReference type="Proteomes" id="UP001422074"/>
    </source>
</evidence>
<organism evidence="1 2">
    <name type="scientific">Sinomonas halotolerans</name>
    <dbReference type="NCBI Taxonomy" id="1644133"/>
    <lineage>
        <taxon>Bacteria</taxon>
        <taxon>Bacillati</taxon>
        <taxon>Actinomycetota</taxon>
        <taxon>Actinomycetes</taxon>
        <taxon>Micrococcales</taxon>
        <taxon>Micrococcaceae</taxon>
        <taxon>Sinomonas</taxon>
    </lineage>
</organism>
<gene>
    <name evidence="1" type="ORF">ABCQ75_02140</name>
</gene>
<protein>
    <submittedName>
        <fullName evidence="1">Uncharacterized protein</fullName>
    </submittedName>
</protein>
<reference evidence="1 2" key="1">
    <citation type="submission" date="2024-05" db="EMBL/GenBank/DDBJ databases">
        <title>Sinomonas sp. nov., isolated from a waste landfill.</title>
        <authorList>
            <person name="Zhao Y."/>
        </authorList>
    </citation>
    <scope>NUCLEOTIDE SEQUENCE [LARGE SCALE GENOMIC DNA]</scope>
    <source>
        <strain evidence="1 2">CCTCC AB2014300</strain>
    </source>
</reference>
<evidence type="ECO:0000313" key="1">
    <source>
        <dbReference type="EMBL" id="MEN2743340.1"/>
    </source>
</evidence>